<evidence type="ECO:0000256" key="4">
    <source>
        <dbReference type="PROSITE-ProRule" id="PRU00175"/>
    </source>
</evidence>
<dbReference type="InterPro" id="IPR013150">
    <property type="entry name" value="TFIIB_cyclin"/>
</dbReference>
<dbReference type="PANTHER" id="PTHR15710">
    <property type="entry name" value="E3 UBIQUITIN-PROTEIN LIGASE PRAJA"/>
    <property type="match status" value="1"/>
</dbReference>
<evidence type="ECO:0000256" key="3">
    <source>
        <dbReference type="ARBA" id="ARBA00022833"/>
    </source>
</evidence>
<dbReference type="GeneID" id="59292722"/>
<dbReference type="Pfam" id="PF00382">
    <property type="entry name" value="TFIIB"/>
    <property type="match status" value="1"/>
</dbReference>
<gene>
    <name evidence="7" type="ORF">HO173_011076</name>
</gene>
<evidence type="ECO:0000313" key="8">
    <source>
        <dbReference type="Proteomes" id="UP000578531"/>
    </source>
</evidence>
<evidence type="ECO:0000256" key="1">
    <source>
        <dbReference type="ARBA" id="ARBA00022723"/>
    </source>
</evidence>
<dbReference type="SUPFAM" id="SSF57850">
    <property type="entry name" value="RING/U-box"/>
    <property type="match status" value="1"/>
</dbReference>
<dbReference type="PANTHER" id="PTHR15710:SF217">
    <property type="entry name" value="E3 UBIQUITIN-PROTEIN LIGASE RDUF2"/>
    <property type="match status" value="1"/>
</dbReference>
<feature type="compositionally biased region" description="Acidic residues" evidence="5">
    <location>
        <begin position="237"/>
        <end position="247"/>
    </location>
</feature>
<dbReference type="InterPro" id="IPR036915">
    <property type="entry name" value="Cyclin-like_sf"/>
</dbReference>
<evidence type="ECO:0000256" key="5">
    <source>
        <dbReference type="SAM" id="MobiDB-lite"/>
    </source>
</evidence>
<dbReference type="GO" id="GO:0061630">
    <property type="term" value="F:ubiquitin protein ligase activity"/>
    <property type="evidence" value="ECO:0007669"/>
    <property type="project" value="TreeGrafter"/>
</dbReference>
<comment type="caution">
    <text evidence="7">The sequence shown here is derived from an EMBL/GenBank/DDBJ whole genome shotgun (WGS) entry which is preliminary data.</text>
</comment>
<proteinExistence type="predicted"/>
<dbReference type="SUPFAM" id="SSF47954">
    <property type="entry name" value="Cyclin-like"/>
    <property type="match status" value="1"/>
</dbReference>
<dbReference type="InterPro" id="IPR013083">
    <property type="entry name" value="Znf_RING/FYVE/PHD"/>
</dbReference>
<name>A0A8H6FLG5_9LECA</name>
<feature type="domain" description="RING-type" evidence="6">
    <location>
        <begin position="24"/>
        <end position="72"/>
    </location>
</feature>
<evidence type="ECO:0000259" key="6">
    <source>
        <dbReference type="PROSITE" id="PS50089"/>
    </source>
</evidence>
<feature type="region of interest" description="Disordered" evidence="5">
    <location>
        <begin position="226"/>
        <end position="247"/>
    </location>
</feature>
<dbReference type="EMBL" id="JACCJC010000065">
    <property type="protein sequence ID" value="KAF6230724.1"/>
    <property type="molecule type" value="Genomic_DNA"/>
</dbReference>
<protein>
    <recommendedName>
        <fullName evidence="6">RING-type domain-containing protein</fullName>
    </recommendedName>
</protein>
<keyword evidence="8" id="KW-1185">Reference proteome</keyword>
<dbReference type="InterPro" id="IPR001841">
    <property type="entry name" value="Znf_RING"/>
</dbReference>
<accession>A0A8H6FLG5</accession>
<keyword evidence="1" id="KW-0479">Metal-binding</keyword>
<keyword evidence="3" id="KW-0862">Zinc</keyword>
<dbReference type="GO" id="GO:0017025">
    <property type="term" value="F:TBP-class protein binding"/>
    <property type="evidence" value="ECO:0007669"/>
    <property type="project" value="InterPro"/>
</dbReference>
<dbReference type="Gene3D" id="3.30.40.10">
    <property type="entry name" value="Zinc/RING finger domain, C3HC4 (zinc finger)"/>
    <property type="match status" value="1"/>
</dbReference>
<dbReference type="Pfam" id="PF13639">
    <property type="entry name" value="zf-RING_2"/>
    <property type="match status" value="1"/>
</dbReference>
<dbReference type="OrthoDB" id="8062037at2759"/>
<organism evidence="7 8">
    <name type="scientific">Letharia columbiana</name>
    <dbReference type="NCBI Taxonomy" id="112416"/>
    <lineage>
        <taxon>Eukaryota</taxon>
        <taxon>Fungi</taxon>
        <taxon>Dikarya</taxon>
        <taxon>Ascomycota</taxon>
        <taxon>Pezizomycotina</taxon>
        <taxon>Lecanoromycetes</taxon>
        <taxon>OSLEUM clade</taxon>
        <taxon>Lecanoromycetidae</taxon>
        <taxon>Lecanorales</taxon>
        <taxon>Lecanorineae</taxon>
        <taxon>Parmeliaceae</taxon>
        <taxon>Letharia</taxon>
    </lineage>
</organism>
<evidence type="ECO:0000313" key="7">
    <source>
        <dbReference type="EMBL" id="KAF6230724.1"/>
    </source>
</evidence>
<reference evidence="7 8" key="1">
    <citation type="journal article" date="2020" name="Genomics">
        <title>Complete, high-quality genomes from long-read metagenomic sequencing of two wolf lichen thalli reveals enigmatic genome architecture.</title>
        <authorList>
            <person name="McKenzie S.K."/>
            <person name="Walston R.F."/>
            <person name="Allen J.L."/>
        </authorList>
    </citation>
    <scope>NUCLEOTIDE SEQUENCE [LARGE SCALE GENOMIC DNA]</scope>
    <source>
        <strain evidence="7">WasteWater2</strain>
    </source>
</reference>
<dbReference type="GO" id="GO:0016567">
    <property type="term" value="P:protein ubiquitination"/>
    <property type="evidence" value="ECO:0007669"/>
    <property type="project" value="TreeGrafter"/>
</dbReference>
<dbReference type="AlphaFoldDB" id="A0A8H6FLG5"/>
<evidence type="ECO:0000256" key="2">
    <source>
        <dbReference type="ARBA" id="ARBA00022771"/>
    </source>
</evidence>
<dbReference type="PROSITE" id="PS50089">
    <property type="entry name" value="ZF_RING_2"/>
    <property type="match status" value="1"/>
</dbReference>
<keyword evidence="2 4" id="KW-0863">Zinc-finger</keyword>
<dbReference type="GO" id="GO:0008270">
    <property type="term" value="F:zinc ion binding"/>
    <property type="evidence" value="ECO:0007669"/>
    <property type="project" value="UniProtKB-KW"/>
</dbReference>
<dbReference type="Gene3D" id="1.10.472.10">
    <property type="entry name" value="Cyclin-like"/>
    <property type="match status" value="1"/>
</dbReference>
<sequence>MAQEFLDQLLRMENTVKVDEQETCMVCLESYGTLNSSTGAIEVQVRLPCSHLVGTICIATWLRDNNSCPACRATFFPAQPRPYLEYGIINDRPSANTWRMGGPDERVTLEICDWLCEELNLASEVSSMAQLITRPLSRMLRGHFHSPECKAAVSVFIAWFLLNPGFGAGSVDILLPDVTHRTRVGEEHIRSTYRHIYPNRMELIDADLPPGLARLHMEGILAFLPSPNPEDSIASSEEGENDREDEISERELGDLAEISEQLSAAVGGDEDLFDIVEDLAEQLSAAVGGDEDLFDIVEDLAEQILDTMDDESELADRSEQLRGAVCTFMACHLMGAEISYSDVARIHGVSERLLREAYAYIFPRRNNLIEPETIKIMGIGNLERVLGALPALNWPSL</sequence>
<dbReference type="GO" id="GO:0005737">
    <property type="term" value="C:cytoplasm"/>
    <property type="evidence" value="ECO:0007669"/>
    <property type="project" value="TreeGrafter"/>
</dbReference>
<dbReference type="RefSeq" id="XP_037160192.1">
    <property type="nucleotide sequence ID" value="XM_037312960.1"/>
</dbReference>
<dbReference type="Proteomes" id="UP000578531">
    <property type="component" value="Unassembled WGS sequence"/>
</dbReference>